<dbReference type="InterPro" id="IPR036388">
    <property type="entry name" value="WH-like_DNA-bd_sf"/>
</dbReference>
<gene>
    <name evidence="2" type="ORF">SAMN05421872_10842</name>
</gene>
<dbReference type="RefSeq" id="WP_090857721.1">
    <property type="nucleotide sequence ID" value="NZ_FMZM01000008.1"/>
</dbReference>
<dbReference type="PRINTS" id="PR00038">
    <property type="entry name" value="HTHLUXR"/>
</dbReference>
<keyword evidence="3" id="KW-1185">Reference proteome</keyword>
<proteinExistence type="predicted"/>
<evidence type="ECO:0000313" key="3">
    <source>
        <dbReference type="Proteomes" id="UP000199034"/>
    </source>
</evidence>
<dbReference type="CDD" id="cd06170">
    <property type="entry name" value="LuxR_C_like"/>
    <property type="match status" value="1"/>
</dbReference>
<dbReference type="InterPro" id="IPR016032">
    <property type="entry name" value="Sig_transdc_resp-reg_C-effctor"/>
</dbReference>
<dbReference type="GO" id="GO:0006355">
    <property type="term" value="P:regulation of DNA-templated transcription"/>
    <property type="evidence" value="ECO:0007669"/>
    <property type="project" value="InterPro"/>
</dbReference>
<organism evidence="2 3">
    <name type="scientific">Nocardioides lianchengensis</name>
    <dbReference type="NCBI Taxonomy" id="1045774"/>
    <lineage>
        <taxon>Bacteria</taxon>
        <taxon>Bacillati</taxon>
        <taxon>Actinomycetota</taxon>
        <taxon>Actinomycetes</taxon>
        <taxon>Propionibacteriales</taxon>
        <taxon>Nocardioidaceae</taxon>
        <taxon>Nocardioides</taxon>
    </lineage>
</organism>
<accession>A0A1G6UR10</accession>
<dbReference type="PANTHER" id="PTHR43214">
    <property type="entry name" value="TWO-COMPONENT RESPONSE REGULATOR"/>
    <property type="match status" value="1"/>
</dbReference>
<dbReference type="Gene3D" id="1.10.10.10">
    <property type="entry name" value="Winged helix-like DNA-binding domain superfamily/Winged helix DNA-binding domain"/>
    <property type="match status" value="1"/>
</dbReference>
<dbReference type="Pfam" id="PF00196">
    <property type="entry name" value="GerE"/>
    <property type="match status" value="1"/>
</dbReference>
<dbReference type="PANTHER" id="PTHR43214:SF43">
    <property type="entry name" value="TWO-COMPONENT RESPONSE REGULATOR"/>
    <property type="match status" value="1"/>
</dbReference>
<dbReference type="OrthoDB" id="9816529at2"/>
<reference evidence="2 3" key="1">
    <citation type="submission" date="2016-10" db="EMBL/GenBank/DDBJ databases">
        <authorList>
            <person name="de Groot N.N."/>
        </authorList>
    </citation>
    <scope>NUCLEOTIDE SEQUENCE [LARGE SCALE GENOMIC DNA]</scope>
    <source>
        <strain evidence="2 3">CGMCC 4.6858</strain>
    </source>
</reference>
<dbReference type="PROSITE" id="PS50043">
    <property type="entry name" value="HTH_LUXR_2"/>
    <property type="match status" value="1"/>
</dbReference>
<dbReference type="Proteomes" id="UP000199034">
    <property type="component" value="Unassembled WGS sequence"/>
</dbReference>
<dbReference type="PROSITE" id="PS50110">
    <property type="entry name" value="RESPONSE_REGULATORY"/>
    <property type="match status" value="1"/>
</dbReference>
<dbReference type="Gene3D" id="3.40.50.2300">
    <property type="match status" value="1"/>
</dbReference>
<dbReference type="SUPFAM" id="SSF52172">
    <property type="entry name" value="CheY-like"/>
    <property type="match status" value="1"/>
</dbReference>
<dbReference type="InterPro" id="IPR001789">
    <property type="entry name" value="Sig_transdc_resp-reg_receiver"/>
</dbReference>
<dbReference type="STRING" id="1045774.SAMN05421872_10842"/>
<name>A0A1G6UR10_9ACTN</name>
<dbReference type="GO" id="GO:0003677">
    <property type="term" value="F:DNA binding"/>
    <property type="evidence" value="ECO:0007669"/>
    <property type="project" value="UniProtKB-KW"/>
</dbReference>
<sequence length="222" mass="23646">MSGPGAIRVAVVNDYEIVVAGVASLIAPYGDRVAVVELDTGVPVLSEVDVILYDTFGQVQGDGVDLEDLVHGSDARVAIFSWNTDANLVRRALERGASAYLSKGLSALAIVEALERVHRGETVIPDGPGPVEVVAGGWPGREHGLTAREAEVVALITQGLSNQEIADRSYLSINSVKTYIRTAYRKMGVGSRSQAVGWGVQHGFATRRTRVVRPEASGPDQR</sequence>
<dbReference type="AlphaFoldDB" id="A0A1G6UR10"/>
<dbReference type="EMBL" id="FMZM01000008">
    <property type="protein sequence ID" value="SDD42995.1"/>
    <property type="molecule type" value="Genomic_DNA"/>
</dbReference>
<evidence type="ECO:0000256" key="1">
    <source>
        <dbReference type="ARBA" id="ARBA00023125"/>
    </source>
</evidence>
<dbReference type="SMART" id="SM00421">
    <property type="entry name" value="HTH_LUXR"/>
    <property type="match status" value="1"/>
</dbReference>
<dbReference type="GO" id="GO:0000160">
    <property type="term" value="P:phosphorelay signal transduction system"/>
    <property type="evidence" value="ECO:0007669"/>
    <property type="project" value="InterPro"/>
</dbReference>
<keyword evidence="1 2" id="KW-0238">DNA-binding</keyword>
<dbReference type="SUPFAM" id="SSF46894">
    <property type="entry name" value="C-terminal effector domain of the bipartite response regulators"/>
    <property type="match status" value="1"/>
</dbReference>
<dbReference type="InterPro" id="IPR011006">
    <property type="entry name" value="CheY-like_superfamily"/>
</dbReference>
<protein>
    <submittedName>
        <fullName evidence="2">DNA-binding response regulator, NarL/FixJ family, contains REC and HTH domains</fullName>
    </submittedName>
</protein>
<evidence type="ECO:0000313" key="2">
    <source>
        <dbReference type="EMBL" id="SDD42995.1"/>
    </source>
</evidence>
<dbReference type="InterPro" id="IPR039420">
    <property type="entry name" value="WalR-like"/>
</dbReference>
<dbReference type="InterPro" id="IPR000792">
    <property type="entry name" value="Tscrpt_reg_LuxR_C"/>
</dbReference>